<protein>
    <submittedName>
        <fullName evidence="1">Uncharacterized protein</fullName>
    </submittedName>
</protein>
<gene>
    <name evidence="1" type="ORF">GALMADRAFT_228378</name>
</gene>
<keyword evidence="2" id="KW-1185">Reference proteome</keyword>
<organism evidence="1 2">
    <name type="scientific">Galerina marginata (strain CBS 339.88)</name>
    <dbReference type="NCBI Taxonomy" id="685588"/>
    <lineage>
        <taxon>Eukaryota</taxon>
        <taxon>Fungi</taxon>
        <taxon>Dikarya</taxon>
        <taxon>Basidiomycota</taxon>
        <taxon>Agaricomycotina</taxon>
        <taxon>Agaricomycetes</taxon>
        <taxon>Agaricomycetidae</taxon>
        <taxon>Agaricales</taxon>
        <taxon>Agaricineae</taxon>
        <taxon>Strophariaceae</taxon>
        <taxon>Galerina</taxon>
    </lineage>
</organism>
<sequence length="77" mass="8208">MTPNAQAHLPPLTSTSLALPHCPCSSHARGSLFDETWAKGLVRVLRAAGYIRQPCSQEQHLTKSSSVVQVDGVGVGR</sequence>
<dbReference type="EMBL" id="KL142386">
    <property type="protein sequence ID" value="KDR73277.1"/>
    <property type="molecule type" value="Genomic_DNA"/>
</dbReference>
<dbReference type="Proteomes" id="UP000027222">
    <property type="component" value="Unassembled WGS sequence"/>
</dbReference>
<accession>A0A067ST86</accession>
<proteinExistence type="predicted"/>
<reference evidence="2" key="1">
    <citation type="journal article" date="2014" name="Proc. Natl. Acad. Sci. U.S.A.">
        <title>Extensive sampling of basidiomycete genomes demonstrates inadequacy of the white-rot/brown-rot paradigm for wood decay fungi.</title>
        <authorList>
            <person name="Riley R."/>
            <person name="Salamov A.A."/>
            <person name="Brown D.W."/>
            <person name="Nagy L.G."/>
            <person name="Floudas D."/>
            <person name="Held B.W."/>
            <person name="Levasseur A."/>
            <person name="Lombard V."/>
            <person name="Morin E."/>
            <person name="Otillar R."/>
            <person name="Lindquist E.A."/>
            <person name="Sun H."/>
            <person name="LaButti K.M."/>
            <person name="Schmutz J."/>
            <person name="Jabbour D."/>
            <person name="Luo H."/>
            <person name="Baker S.E."/>
            <person name="Pisabarro A.G."/>
            <person name="Walton J.D."/>
            <person name="Blanchette R.A."/>
            <person name="Henrissat B."/>
            <person name="Martin F."/>
            <person name="Cullen D."/>
            <person name="Hibbett D.S."/>
            <person name="Grigoriev I.V."/>
        </authorList>
    </citation>
    <scope>NUCLEOTIDE SEQUENCE [LARGE SCALE GENOMIC DNA]</scope>
    <source>
        <strain evidence="2">CBS 339.88</strain>
    </source>
</reference>
<dbReference type="AlphaFoldDB" id="A0A067ST86"/>
<name>A0A067ST86_GALM3</name>
<evidence type="ECO:0000313" key="1">
    <source>
        <dbReference type="EMBL" id="KDR73277.1"/>
    </source>
</evidence>
<dbReference type="HOGENOM" id="CLU_2638220_0_0_1"/>
<evidence type="ECO:0000313" key="2">
    <source>
        <dbReference type="Proteomes" id="UP000027222"/>
    </source>
</evidence>